<evidence type="ECO:0000313" key="2">
    <source>
        <dbReference type="EMBL" id="QHT97904.1"/>
    </source>
</evidence>
<accession>A0A6C0IX48</accession>
<sequence>MLLLPRKGKHSLDRCSHRNGRRCDGRSLFLIIAVVAIVCILRSWREDNSNSINWSTLAEVEIEPMMLLLILVPVILAYALVVATVLA</sequence>
<dbReference type="AlphaFoldDB" id="A0A6C0IX48"/>
<feature type="transmembrane region" description="Helical" evidence="1">
    <location>
        <begin position="27"/>
        <end position="45"/>
    </location>
</feature>
<proteinExistence type="predicted"/>
<keyword evidence="1" id="KW-0472">Membrane</keyword>
<keyword evidence="1" id="KW-0812">Transmembrane</keyword>
<organism evidence="2">
    <name type="scientific">viral metagenome</name>
    <dbReference type="NCBI Taxonomy" id="1070528"/>
    <lineage>
        <taxon>unclassified sequences</taxon>
        <taxon>metagenomes</taxon>
        <taxon>organismal metagenomes</taxon>
    </lineage>
</organism>
<evidence type="ECO:0000256" key="1">
    <source>
        <dbReference type="SAM" id="Phobius"/>
    </source>
</evidence>
<keyword evidence="1" id="KW-1133">Transmembrane helix</keyword>
<feature type="transmembrane region" description="Helical" evidence="1">
    <location>
        <begin position="65"/>
        <end position="86"/>
    </location>
</feature>
<name>A0A6C0IX48_9ZZZZ</name>
<protein>
    <submittedName>
        <fullName evidence="2">Uncharacterized protein</fullName>
    </submittedName>
</protein>
<reference evidence="2" key="1">
    <citation type="journal article" date="2020" name="Nature">
        <title>Giant virus diversity and host interactions through global metagenomics.</title>
        <authorList>
            <person name="Schulz F."/>
            <person name="Roux S."/>
            <person name="Paez-Espino D."/>
            <person name="Jungbluth S."/>
            <person name="Walsh D.A."/>
            <person name="Denef V.J."/>
            <person name="McMahon K.D."/>
            <person name="Konstantinidis K.T."/>
            <person name="Eloe-Fadrosh E.A."/>
            <person name="Kyrpides N.C."/>
            <person name="Woyke T."/>
        </authorList>
    </citation>
    <scope>NUCLEOTIDE SEQUENCE</scope>
    <source>
        <strain evidence="2">GVMAG-M-3300025572-1</strain>
    </source>
</reference>
<dbReference type="EMBL" id="MN740284">
    <property type="protein sequence ID" value="QHT97904.1"/>
    <property type="molecule type" value="Genomic_DNA"/>
</dbReference>